<evidence type="ECO:0000313" key="2">
    <source>
        <dbReference type="Proteomes" id="UP000198561"/>
    </source>
</evidence>
<sequence>MLNNNLDGLAHYVHIATRAIVNKHKMLLKTN</sequence>
<organism evidence="1 2">
    <name type="scientific">Chryseobacterium culicis</name>
    <dbReference type="NCBI Taxonomy" id="680127"/>
    <lineage>
        <taxon>Bacteria</taxon>
        <taxon>Pseudomonadati</taxon>
        <taxon>Bacteroidota</taxon>
        <taxon>Flavobacteriia</taxon>
        <taxon>Flavobacteriales</taxon>
        <taxon>Weeksellaceae</taxon>
        <taxon>Chryseobacterium group</taxon>
        <taxon>Chryseobacterium</taxon>
    </lineage>
</organism>
<name>A0A1H6IFA8_CHRCI</name>
<protein>
    <submittedName>
        <fullName evidence="1">Uncharacterized protein</fullName>
    </submittedName>
</protein>
<reference evidence="1 2" key="1">
    <citation type="submission" date="2016-10" db="EMBL/GenBank/DDBJ databases">
        <authorList>
            <person name="de Groot N.N."/>
        </authorList>
    </citation>
    <scope>NUCLEOTIDE SEQUENCE [LARGE SCALE GENOMIC DNA]</scope>
    <source>
        <strain evidence="1 2">DSM 23031</strain>
    </source>
</reference>
<dbReference type="AlphaFoldDB" id="A0A1H6IFA8"/>
<dbReference type="Proteomes" id="UP000198561">
    <property type="component" value="Unassembled WGS sequence"/>
</dbReference>
<gene>
    <name evidence="1" type="ORF">SAMN05421593_4253</name>
</gene>
<dbReference type="EMBL" id="FNWQ01000007">
    <property type="protein sequence ID" value="SEH44937.1"/>
    <property type="molecule type" value="Genomic_DNA"/>
</dbReference>
<proteinExistence type="predicted"/>
<evidence type="ECO:0000313" key="1">
    <source>
        <dbReference type="EMBL" id="SEH44937.1"/>
    </source>
</evidence>
<accession>A0A1H6IFA8</accession>